<keyword evidence="2" id="KW-1185">Reference proteome</keyword>
<protein>
    <recommendedName>
        <fullName evidence="3">F-box/kelch-repeat protein SKIP25-like</fullName>
    </recommendedName>
</protein>
<dbReference type="SUPFAM" id="SSF81383">
    <property type="entry name" value="F-box domain"/>
    <property type="match status" value="1"/>
</dbReference>
<organism evidence="1 2">
    <name type="scientific">Lithospermum erythrorhizon</name>
    <name type="common">Purple gromwell</name>
    <name type="synonym">Lithospermum officinale var. erythrorhizon</name>
    <dbReference type="NCBI Taxonomy" id="34254"/>
    <lineage>
        <taxon>Eukaryota</taxon>
        <taxon>Viridiplantae</taxon>
        <taxon>Streptophyta</taxon>
        <taxon>Embryophyta</taxon>
        <taxon>Tracheophyta</taxon>
        <taxon>Spermatophyta</taxon>
        <taxon>Magnoliopsida</taxon>
        <taxon>eudicotyledons</taxon>
        <taxon>Gunneridae</taxon>
        <taxon>Pentapetalae</taxon>
        <taxon>asterids</taxon>
        <taxon>lamiids</taxon>
        <taxon>Boraginales</taxon>
        <taxon>Boraginaceae</taxon>
        <taxon>Boraginoideae</taxon>
        <taxon>Lithospermeae</taxon>
        <taxon>Lithospermum</taxon>
    </lineage>
</organism>
<sequence length="397" mass="44527">MQSSFSTSSRKSMKFLHDEENNKNQENLNEFTSLIPGLPNHLSQQCLSYLPPSFLYSVCKSWRQFIYSPYFPPFYSLYALSSPRSNHSSNSSSTSLSHQEPIQFFCLNPFSSIWEPLPNPPLESSLNILRHHPSFISRNFPIQSITASGRLLLIAASTHNLQPAFRCSLGFDPLTKKWFLGPPLANPRRWCITGAVNGSIYVASGIGSGYQSDVAKSLEKWDMKQSETEWKWEKMEDYKDGRFCREATEAIGLSKWDKLCMVNVKGNARKAGAVYNAKMSMWEEMPAGMLSGWTGPAAVEEEGDVVYVVDETKGALRRYHLESDNWEELIVAPHYFRGVEQVAAGRGRVCVVCAGGGRIVVVDVVARPVSIWVVNPPEGMEVVAVHILPRMCEVESN</sequence>
<dbReference type="InterPro" id="IPR015915">
    <property type="entry name" value="Kelch-typ_b-propeller"/>
</dbReference>
<reference evidence="1 2" key="1">
    <citation type="submission" date="2024-01" db="EMBL/GenBank/DDBJ databases">
        <title>The complete chloroplast genome sequence of Lithospermum erythrorhizon: insights into the phylogenetic relationship among Boraginaceae species and the maternal lineages of purple gromwells.</title>
        <authorList>
            <person name="Okada T."/>
            <person name="Watanabe K."/>
        </authorList>
    </citation>
    <scope>NUCLEOTIDE SEQUENCE [LARGE SCALE GENOMIC DNA]</scope>
</reference>
<comment type="caution">
    <text evidence="1">The sequence shown here is derived from an EMBL/GenBank/DDBJ whole genome shotgun (WGS) entry which is preliminary data.</text>
</comment>
<evidence type="ECO:0008006" key="3">
    <source>
        <dbReference type="Google" id="ProtNLM"/>
    </source>
</evidence>
<dbReference type="SUPFAM" id="SSF117281">
    <property type="entry name" value="Kelch motif"/>
    <property type="match status" value="1"/>
</dbReference>
<dbReference type="InterPro" id="IPR036047">
    <property type="entry name" value="F-box-like_dom_sf"/>
</dbReference>
<name>A0AAV3RJ97_LITER</name>
<dbReference type="PANTHER" id="PTHR47590">
    <property type="entry name" value="F-BOX/KELCH-REPEAT PROTEIN SKIP25"/>
    <property type="match status" value="1"/>
</dbReference>
<dbReference type="Proteomes" id="UP001454036">
    <property type="component" value="Unassembled WGS sequence"/>
</dbReference>
<accession>A0AAV3RJ97</accession>
<evidence type="ECO:0000313" key="2">
    <source>
        <dbReference type="Proteomes" id="UP001454036"/>
    </source>
</evidence>
<gene>
    <name evidence="1" type="ORF">LIER_28395</name>
</gene>
<dbReference type="AlphaFoldDB" id="A0AAV3RJ97"/>
<dbReference type="EMBL" id="BAABME010009437">
    <property type="protein sequence ID" value="GAA0175160.1"/>
    <property type="molecule type" value="Genomic_DNA"/>
</dbReference>
<proteinExistence type="predicted"/>
<dbReference type="PANTHER" id="PTHR47590:SF7">
    <property type="entry name" value="OS06G0711700 PROTEIN"/>
    <property type="match status" value="1"/>
</dbReference>
<dbReference type="Gene3D" id="2.120.10.80">
    <property type="entry name" value="Kelch-type beta propeller"/>
    <property type="match status" value="1"/>
</dbReference>
<evidence type="ECO:0000313" key="1">
    <source>
        <dbReference type="EMBL" id="GAA0175160.1"/>
    </source>
</evidence>